<keyword evidence="3" id="KW-1185">Reference proteome</keyword>
<dbReference type="AlphaFoldDB" id="A0A271LDS2"/>
<protein>
    <submittedName>
        <fullName evidence="2">Uncharacterized protein</fullName>
    </submittedName>
</protein>
<evidence type="ECO:0000256" key="1">
    <source>
        <dbReference type="SAM" id="Phobius"/>
    </source>
</evidence>
<feature type="transmembrane region" description="Helical" evidence="1">
    <location>
        <begin position="30"/>
        <end position="48"/>
    </location>
</feature>
<accession>A0A271LDS2</accession>
<keyword evidence="1" id="KW-0472">Membrane</keyword>
<dbReference type="EMBL" id="NPKJ01000068">
    <property type="protein sequence ID" value="PAQ06281.1"/>
    <property type="molecule type" value="Genomic_DNA"/>
</dbReference>
<dbReference type="OrthoDB" id="8098227at2"/>
<dbReference type="Proteomes" id="UP000216442">
    <property type="component" value="Unassembled WGS sequence"/>
</dbReference>
<evidence type="ECO:0000313" key="2">
    <source>
        <dbReference type="EMBL" id="PAQ06281.1"/>
    </source>
</evidence>
<sequence>MNSLFSAHWRHTGRKAAEQEADWLHRSPSGFGRLLVAVAIIGVTVSLVDHAAFKSPAETLVANGSSQQGR</sequence>
<proteinExistence type="predicted"/>
<organism evidence="2 3">
    <name type="scientific">Mesorhizobium temperatum</name>
    <dbReference type="NCBI Taxonomy" id="241416"/>
    <lineage>
        <taxon>Bacteria</taxon>
        <taxon>Pseudomonadati</taxon>
        <taxon>Pseudomonadota</taxon>
        <taxon>Alphaproteobacteria</taxon>
        <taxon>Hyphomicrobiales</taxon>
        <taxon>Phyllobacteriaceae</taxon>
        <taxon>Mesorhizobium</taxon>
    </lineage>
</organism>
<name>A0A271LDS2_9HYPH</name>
<keyword evidence="1" id="KW-1133">Transmembrane helix</keyword>
<dbReference type="RefSeq" id="WP_095495585.1">
    <property type="nucleotide sequence ID" value="NZ_NPKJ01000068.1"/>
</dbReference>
<gene>
    <name evidence="2" type="ORF">CIT26_28110</name>
</gene>
<reference evidence="2 3" key="1">
    <citation type="submission" date="2017-08" db="EMBL/GenBank/DDBJ databases">
        <title>Mesorhizobium wenxinae sp. nov., a novel rhizobial species isolated from root nodules of chickpea (Cicer arietinum L.).</title>
        <authorList>
            <person name="Zhang J."/>
        </authorList>
    </citation>
    <scope>NUCLEOTIDE SEQUENCE [LARGE SCALE GENOMIC DNA]</scope>
    <source>
        <strain evidence="2 3">SDW018</strain>
    </source>
</reference>
<comment type="caution">
    <text evidence="2">The sequence shown here is derived from an EMBL/GenBank/DDBJ whole genome shotgun (WGS) entry which is preliminary data.</text>
</comment>
<evidence type="ECO:0000313" key="3">
    <source>
        <dbReference type="Proteomes" id="UP000216442"/>
    </source>
</evidence>
<keyword evidence="1" id="KW-0812">Transmembrane</keyword>